<name>A0A5Q5BP25_MYCSS</name>
<sequence>MHVAAWFTSFKNSDALGGAGMAKRDKGDAGNGDSQIAINSRVLVHPGTDHEKRGVVVEDFADVAGKAVEIGEHHIADAARRWAVSLDDGGLEFVDDGDLTADTGAS</sequence>
<proteinExistence type="predicted"/>
<protein>
    <submittedName>
        <fullName evidence="1">Uncharacterized protein</fullName>
    </submittedName>
</protein>
<accession>A0A5Q5BP25</accession>
<organism evidence="1">
    <name type="scientific">Mycobacterium sp. (strain MCS)</name>
    <dbReference type="NCBI Taxonomy" id="164756"/>
    <lineage>
        <taxon>Bacteria</taxon>
        <taxon>Bacillati</taxon>
        <taxon>Actinomycetota</taxon>
        <taxon>Actinomycetes</taxon>
        <taxon>Mycobacteriales</taxon>
        <taxon>Mycobacteriaceae</taxon>
        <taxon>Mycobacterium</taxon>
    </lineage>
</organism>
<dbReference type="EMBL" id="CP000384">
    <property type="protein sequence ID" value="ABG10215.1"/>
    <property type="molecule type" value="Genomic_DNA"/>
</dbReference>
<gene>
    <name evidence="1" type="ordered locus">Mmcs_4110</name>
</gene>
<dbReference type="KEGG" id="mmc:Mmcs_4110"/>
<reference evidence="1" key="1">
    <citation type="submission" date="2006-06" db="EMBL/GenBank/DDBJ databases">
        <title>Complete sequence of chromosome of Mycobacterium sp. MCS.</title>
        <authorList>
            <consortium name="US DOE Joint Genome Institute"/>
            <person name="Copeland A."/>
            <person name="Lucas S."/>
            <person name="Lapidus A."/>
            <person name="Barry K."/>
            <person name="Detter J.C."/>
            <person name="Glavina del Rio T."/>
            <person name="Hammon N."/>
            <person name="Israni S."/>
            <person name="Dalin E."/>
            <person name="Tice H."/>
            <person name="Pitluck S."/>
            <person name="Martinez M."/>
            <person name="Schmutz J."/>
            <person name="Larimer F."/>
            <person name="Land M."/>
            <person name="Hauser L."/>
            <person name="Kyrpides N."/>
            <person name="Kim E."/>
            <person name="Miller C.D."/>
            <person name="Hughes J.E."/>
            <person name="Anderson A.J."/>
            <person name="Sims R.C."/>
            <person name="Richardson P."/>
        </authorList>
    </citation>
    <scope>NUCLEOTIDE SEQUENCE [LARGE SCALE GENOMIC DNA]</scope>
    <source>
        <strain evidence="1">MCS</strain>
    </source>
</reference>
<evidence type="ECO:0000313" key="1">
    <source>
        <dbReference type="EMBL" id="ABG10215.1"/>
    </source>
</evidence>
<dbReference type="AlphaFoldDB" id="A0A5Q5BP25"/>